<proteinExistence type="predicted"/>
<accession>A0ABT1EJ89</accession>
<dbReference type="EMBL" id="JAMZFV010000003">
    <property type="protein sequence ID" value="MCP1109367.1"/>
    <property type="molecule type" value="Genomic_DNA"/>
</dbReference>
<keyword evidence="1" id="KW-0472">Membrane</keyword>
<organism evidence="2 3">
    <name type="scientific">Ohessyouella blattaphilus</name>
    <dbReference type="NCBI Taxonomy" id="2949333"/>
    <lineage>
        <taxon>Bacteria</taxon>
        <taxon>Bacillati</taxon>
        <taxon>Bacillota</taxon>
        <taxon>Clostridia</taxon>
        <taxon>Lachnospirales</taxon>
        <taxon>Lachnospiraceae</taxon>
        <taxon>Ohessyouella</taxon>
    </lineage>
</organism>
<keyword evidence="1" id="KW-0812">Transmembrane</keyword>
<protein>
    <recommendedName>
        <fullName evidence="4">DUF3149 domain-containing protein</fullName>
    </recommendedName>
</protein>
<gene>
    <name evidence="2" type="ORF">NK118_03775</name>
</gene>
<evidence type="ECO:0000313" key="3">
    <source>
        <dbReference type="Proteomes" id="UP001523565"/>
    </source>
</evidence>
<dbReference type="Proteomes" id="UP001523565">
    <property type="component" value="Unassembled WGS sequence"/>
</dbReference>
<feature type="transmembrane region" description="Helical" evidence="1">
    <location>
        <begin position="6"/>
        <end position="28"/>
    </location>
</feature>
<evidence type="ECO:0008006" key="4">
    <source>
        <dbReference type="Google" id="ProtNLM"/>
    </source>
</evidence>
<evidence type="ECO:0000313" key="2">
    <source>
        <dbReference type="EMBL" id="MCP1109367.1"/>
    </source>
</evidence>
<name>A0ABT1EJ89_9FIRM</name>
<keyword evidence="3" id="KW-1185">Reference proteome</keyword>
<reference evidence="2 3" key="1">
    <citation type="journal article" date="2022" name="Genome Biol. Evol.">
        <title>Host diet, physiology and behaviors set the stage for Lachnospiraceae cladogenesis.</title>
        <authorList>
            <person name="Vera-Ponce De Leon A."/>
            <person name="Schneider M."/>
            <person name="Jahnes B.C."/>
            <person name="Sadowski V."/>
            <person name="Camuy-Velez L.A."/>
            <person name="Duan J."/>
            <person name="Sabree Z.L."/>
        </authorList>
    </citation>
    <scope>NUCLEOTIDE SEQUENCE [LARGE SCALE GENOMIC DNA]</scope>
    <source>
        <strain evidence="2 3">PAL227</strain>
    </source>
</reference>
<evidence type="ECO:0000256" key="1">
    <source>
        <dbReference type="SAM" id="Phobius"/>
    </source>
</evidence>
<dbReference type="RefSeq" id="WP_262068276.1">
    <property type="nucleotide sequence ID" value="NZ_JAMXOC010000003.1"/>
</dbReference>
<sequence>MIFERLDMIGFIFMTLVLVGGVGIKFYLKKKLKDMDGLGDISKKSDQKKGIRI</sequence>
<keyword evidence="1" id="KW-1133">Transmembrane helix</keyword>
<comment type="caution">
    <text evidence="2">The sequence shown here is derived from an EMBL/GenBank/DDBJ whole genome shotgun (WGS) entry which is preliminary data.</text>
</comment>